<dbReference type="Proteomes" id="UP001501302">
    <property type="component" value="Unassembled WGS sequence"/>
</dbReference>
<evidence type="ECO:0000313" key="1">
    <source>
        <dbReference type="EMBL" id="GAA4932387.1"/>
    </source>
</evidence>
<sequence>MIAEINNKIPSKLSNSEDLLTGNFFGIMRYTNIENTIPCIFEASTFNKAEDKNIFDKAIKSICKTQDPFIFWPKYEENEIDLIIELSEYVIGVEIKYNSGLSSDDEVSNLENNEIQNSCNQLARYSRMLESKYPFKKKVLLFLAKENNASHIYYSVLNRNIISNNVSFGFLSWQEILISLEKYNPSSNELIIINDLIIYLNQKGFDTFKSFITKENISRNSFFKFNFNEKFSFQLKRKTSKLFYKYE</sequence>
<reference evidence="2" key="1">
    <citation type="journal article" date="2019" name="Int. J. Syst. Evol. Microbiol.">
        <title>The Global Catalogue of Microorganisms (GCM) 10K type strain sequencing project: providing services to taxonomists for standard genome sequencing and annotation.</title>
        <authorList>
            <consortium name="The Broad Institute Genomics Platform"/>
            <consortium name="The Broad Institute Genome Sequencing Center for Infectious Disease"/>
            <person name="Wu L."/>
            <person name="Ma J."/>
        </authorList>
    </citation>
    <scope>NUCLEOTIDE SEQUENCE [LARGE SCALE GENOMIC DNA]</scope>
    <source>
        <strain evidence="2">JCM 18285</strain>
    </source>
</reference>
<name>A0ABP9G826_9FLAO</name>
<dbReference type="RefSeq" id="WP_345189482.1">
    <property type="nucleotide sequence ID" value="NZ_BAABJJ010000001.1"/>
</dbReference>
<proteinExistence type="predicted"/>
<comment type="caution">
    <text evidence="1">The sequence shown here is derived from an EMBL/GenBank/DDBJ whole genome shotgun (WGS) entry which is preliminary data.</text>
</comment>
<evidence type="ECO:0000313" key="2">
    <source>
        <dbReference type="Proteomes" id="UP001501302"/>
    </source>
</evidence>
<accession>A0ABP9G826</accession>
<protein>
    <submittedName>
        <fullName evidence="1">Uncharacterized protein</fullName>
    </submittedName>
</protein>
<organism evidence="1 2">
    <name type="scientific">Algibacter agarivorans</name>
    <dbReference type="NCBI Taxonomy" id="1109741"/>
    <lineage>
        <taxon>Bacteria</taxon>
        <taxon>Pseudomonadati</taxon>
        <taxon>Bacteroidota</taxon>
        <taxon>Flavobacteriia</taxon>
        <taxon>Flavobacteriales</taxon>
        <taxon>Flavobacteriaceae</taxon>
        <taxon>Algibacter</taxon>
    </lineage>
</organism>
<gene>
    <name evidence="1" type="ORF">GCM10023314_00860</name>
</gene>
<keyword evidence="2" id="KW-1185">Reference proteome</keyword>
<dbReference type="EMBL" id="BAABJJ010000001">
    <property type="protein sequence ID" value="GAA4932387.1"/>
    <property type="molecule type" value="Genomic_DNA"/>
</dbReference>